<dbReference type="SUPFAM" id="SSF55874">
    <property type="entry name" value="ATPase domain of HSP90 chaperone/DNA topoisomerase II/histidine kinase"/>
    <property type="match status" value="1"/>
</dbReference>
<dbReference type="EMBL" id="ADVG01000001">
    <property type="protein sequence ID" value="EFH88668.1"/>
    <property type="molecule type" value="Genomic_DNA"/>
</dbReference>
<keyword evidence="5 9" id="KW-0418">Kinase</keyword>
<dbReference type="InterPro" id="IPR036890">
    <property type="entry name" value="HATPase_C_sf"/>
</dbReference>
<dbReference type="SUPFAM" id="SSF55781">
    <property type="entry name" value="GAF domain-like"/>
    <property type="match status" value="1"/>
</dbReference>
<dbReference type="SMART" id="SM00091">
    <property type="entry name" value="PAS"/>
    <property type="match status" value="3"/>
</dbReference>
<dbReference type="Pfam" id="PF02518">
    <property type="entry name" value="HATPase_c"/>
    <property type="match status" value="1"/>
</dbReference>
<dbReference type="Gene3D" id="3.30.450.40">
    <property type="match status" value="1"/>
</dbReference>
<dbReference type="eggNOG" id="COG5002">
    <property type="taxonomic scope" value="Bacteria"/>
</dbReference>
<comment type="catalytic activity">
    <reaction evidence="1">
        <text>ATP + protein L-histidine = ADP + protein N-phospho-L-histidine.</text>
        <dbReference type="EC" id="2.7.13.3"/>
    </reaction>
</comment>
<evidence type="ECO:0000256" key="6">
    <source>
        <dbReference type="ARBA" id="ARBA00023012"/>
    </source>
</evidence>
<dbReference type="InterPro" id="IPR003018">
    <property type="entry name" value="GAF"/>
</dbReference>
<dbReference type="SMART" id="SM00388">
    <property type="entry name" value="HisKA"/>
    <property type="match status" value="1"/>
</dbReference>
<dbReference type="InterPro" id="IPR029016">
    <property type="entry name" value="GAF-like_dom_sf"/>
</dbReference>
<accession>D6TFI8</accession>
<dbReference type="InterPro" id="IPR005467">
    <property type="entry name" value="His_kinase_dom"/>
</dbReference>
<dbReference type="Gene3D" id="3.30.450.20">
    <property type="entry name" value="PAS domain"/>
    <property type="match status" value="3"/>
</dbReference>
<proteinExistence type="predicted"/>
<dbReference type="SUPFAM" id="SSF47384">
    <property type="entry name" value="Homodimeric domain of signal transducing histidine kinase"/>
    <property type="match status" value="1"/>
</dbReference>
<keyword evidence="6" id="KW-0902">Two-component regulatory system</keyword>
<dbReference type="Gene3D" id="1.10.287.130">
    <property type="match status" value="1"/>
</dbReference>
<dbReference type="PANTHER" id="PTHR43047:SF72">
    <property type="entry name" value="OSMOSENSING HISTIDINE PROTEIN KINASE SLN1"/>
    <property type="match status" value="1"/>
</dbReference>
<dbReference type="InterPro" id="IPR003661">
    <property type="entry name" value="HisK_dim/P_dom"/>
</dbReference>
<keyword evidence="4" id="KW-0808">Transferase</keyword>
<reference evidence="9 10" key="1">
    <citation type="journal article" date="2011" name="Stand. Genomic Sci.">
        <title>Non-contiguous finished genome sequence and contextual data of the filamentous soil bacterium Ktedonobacter racemifer type strain (SOSP1-21).</title>
        <authorList>
            <person name="Chang Y.J."/>
            <person name="Land M."/>
            <person name="Hauser L."/>
            <person name="Chertkov O."/>
            <person name="Del Rio T.G."/>
            <person name="Nolan M."/>
            <person name="Copeland A."/>
            <person name="Tice H."/>
            <person name="Cheng J.F."/>
            <person name="Lucas S."/>
            <person name="Han C."/>
            <person name="Goodwin L."/>
            <person name="Pitluck S."/>
            <person name="Ivanova N."/>
            <person name="Ovchinikova G."/>
            <person name="Pati A."/>
            <person name="Chen A."/>
            <person name="Palaniappan K."/>
            <person name="Mavromatis K."/>
            <person name="Liolios K."/>
            <person name="Brettin T."/>
            <person name="Fiebig A."/>
            <person name="Rohde M."/>
            <person name="Abt B."/>
            <person name="Goker M."/>
            <person name="Detter J.C."/>
            <person name="Woyke T."/>
            <person name="Bristow J."/>
            <person name="Eisen J.A."/>
            <person name="Markowitz V."/>
            <person name="Hugenholtz P."/>
            <person name="Kyrpides N.C."/>
            <person name="Klenk H.P."/>
            <person name="Lapidus A."/>
        </authorList>
    </citation>
    <scope>NUCLEOTIDE SEQUENCE [LARGE SCALE GENOMIC DNA]</scope>
    <source>
        <strain evidence="10">DSM 44963</strain>
    </source>
</reference>
<evidence type="ECO:0000313" key="9">
    <source>
        <dbReference type="EMBL" id="EFH88668.1"/>
    </source>
</evidence>
<dbReference type="InterPro" id="IPR035965">
    <property type="entry name" value="PAS-like_dom_sf"/>
</dbReference>
<organism evidence="9 10">
    <name type="scientific">Ktedonobacter racemifer DSM 44963</name>
    <dbReference type="NCBI Taxonomy" id="485913"/>
    <lineage>
        <taxon>Bacteria</taxon>
        <taxon>Bacillati</taxon>
        <taxon>Chloroflexota</taxon>
        <taxon>Ktedonobacteria</taxon>
        <taxon>Ktedonobacterales</taxon>
        <taxon>Ktedonobacteraceae</taxon>
        <taxon>Ktedonobacter</taxon>
    </lineage>
</organism>
<evidence type="ECO:0000259" key="8">
    <source>
        <dbReference type="PROSITE" id="PS50113"/>
    </source>
</evidence>
<keyword evidence="3" id="KW-0597">Phosphoprotein</keyword>
<dbReference type="NCBIfam" id="TIGR00229">
    <property type="entry name" value="sensory_box"/>
    <property type="match status" value="1"/>
</dbReference>
<evidence type="ECO:0000256" key="2">
    <source>
        <dbReference type="ARBA" id="ARBA00012438"/>
    </source>
</evidence>
<dbReference type="PANTHER" id="PTHR43047">
    <property type="entry name" value="TWO-COMPONENT HISTIDINE PROTEIN KINASE"/>
    <property type="match status" value="1"/>
</dbReference>
<dbReference type="PROSITE" id="PS50109">
    <property type="entry name" value="HIS_KIN"/>
    <property type="match status" value="1"/>
</dbReference>
<dbReference type="STRING" id="485913.Krac_10152"/>
<dbReference type="InterPro" id="IPR004358">
    <property type="entry name" value="Sig_transdc_His_kin-like_C"/>
</dbReference>
<name>D6TFI8_KTERA</name>
<dbReference type="InterPro" id="IPR001610">
    <property type="entry name" value="PAC"/>
</dbReference>
<dbReference type="CDD" id="cd00130">
    <property type="entry name" value="PAS"/>
    <property type="match status" value="1"/>
</dbReference>
<dbReference type="Pfam" id="PF00512">
    <property type="entry name" value="HisKA"/>
    <property type="match status" value="1"/>
</dbReference>
<feature type="domain" description="PAC" evidence="8">
    <location>
        <begin position="623"/>
        <end position="675"/>
    </location>
</feature>
<feature type="domain" description="PAC" evidence="8">
    <location>
        <begin position="450"/>
        <end position="502"/>
    </location>
</feature>
<dbReference type="SMART" id="SM00387">
    <property type="entry name" value="HATPase_c"/>
    <property type="match status" value="1"/>
</dbReference>
<dbReference type="Pfam" id="PF13426">
    <property type="entry name" value="PAS_9"/>
    <property type="match status" value="1"/>
</dbReference>
<dbReference type="Gene3D" id="3.30.565.10">
    <property type="entry name" value="Histidine kinase-like ATPase, C-terminal domain"/>
    <property type="match status" value="1"/>
</dbReference>
<evidence type="ECO:0000259" key="7">
    <source>
        <dbReference type="PROSITE" id="PS50109"/>
    </source>
</evidence>
<feature type="domain" description="Histidine kinase" evidence="7">
    <location>
        <begin position="679"/>
        <end position="920"/>
    </location>
</feature>
<dbReference type="AlphaFoldDB" id="D6TFI8"/>
<dbReference type="InterPro" id="IPR013656">
    <property type="entry name" value="PAS_4"/>
</dbReference>
<dbReference type="InterPro" id="IPR003594">
    <property type="entry name" value="HATPase_dom"/>
</dbReference>
<evidence type="ECO:0000256" key="5">
    <source>
        <dbReference type="ARBA" id="ARBA00022777"/>
    </source>
</evidence>
<dbReference type="SMART" id="SM00086">
    <property type="entry name" value="PAC"/>
    <property type="match status" value="2"/>
</dbReference>
<dbReference type="PROSITE" id="PS50113">
    <property type="entry name" value="PAC"/>
    <property type="match status" value="2"/>
</dbReference>
<dbReference type="InterPro" id="IPR000014">
    <property type="entry name" value="PAS"/>
</dbReference>
<dbReference type="Pfam" id="PF01590">
    <property type="entry name" value="GAF"/>
    <property type="match status" value="1"/>
</dbReference>
<evidence type="ECO:0000313" key="10">
    <source>
        <dbReference type="Proteomes" id="UP000004508"/>
    </source>
</evidence>
<sequence>MRVEPKTNSQLYASGVQAAGKHQSMELVPTMQLEPILEHLSSGVALLDARTLNIRYANSYLRTLMSEPWSSYQEVRGRHIREILPTEVFAAALPRLQEVANTHHALRYTEVPYEGLLEARGRTYWQLGLEYVRVSCDGQEAQPMLLITLEDVTEQVRSRLHLNAIHNISAVIAGPTGLPQVLDGILQALNEMIGAKRCAILLTEQATTEGERSQAQTPEAQARPLRFIRIAARKGIHPMSYEWSPEKSQHTLLAQVTASRHALIIPNTSTQPELELPLIDDHGTPCRPGSALCVPIHVPYEGDTTAPAQPATTLDMRSILGTIEVYHKRARGFPAEEVQLLERFAQQAGLAIHNARLFRGIENWARTANRQAHQQQNMMRAIPDGIVIFDPRWRVADANPAACQLFGWGEEIQGLSIQELVTRSVPLLPHEVTASPDFIAVLEERALNRVIDEMKLISPGGESYTLRCSYTPIRDDSGDIFAFIIVYHDISEEAAAMERIEAEVIKRTAELAQRNTALQQTKAHQELTNARLQLLLTRMPSGVLLVNAPDAHINLINQRGIQLLQKMGLSLEPLDDPDQAAQNAIGLCYDTLLCSVTMYNSTGQVVPYEEQPMYLALHKGQASEAELNMTREDGSITCMLVNAAPMLSPEGTITSAVVVMHDISRTKALERAREDLFNTMAHELKTPLANIRAHLSALLTPDLKFTHEEQSGYLQTADEQVERLVGMVNHFLDASRVEAGALRLDQEPIIIPELFEDLQERLEALILGSSRQLQITVPPKVPAVEGDYELIMSVLTNLLSNAFNYAPDGDIIQLEAEIVRSGKQRGATGVTLRVTDHGPGMSEELQRAIFRRFNTFAAMRNRSQEQPTPTRKRGAARWSPGTGLGLYISRGIIEAHGSKLTLRTSPGQGASFAFTLPLYVTQPAGEH</sequence>
<gene>
    <name evidence="9" type="ORF">Krac_10152</name>
</gene>
<dbReference type="EC" id="2.7.13.3" evidence="2"/>
<dbReference type="SUPFAM" id="SSF55785">
    <property type="entry name" value="PYP-like sensor domain (PAS domain)"/>
    <property type="match status" value="3"/>
</dbReference>
<dbReference type="PRINTS" id="PR00344">
    <property type="entry name" value="BCTRLSENSOR"/>
</dbReference>
<dbReference type="InterPro" id="IPR000700">
    <property type="entry name" value="PAS-assoc_C"/>
</dbReference>
<dbReference type="InParanoid" id="D6TFI8"/>
<dbReference type="Proteomes" id="UP000004508">
    <property type="component" value="Unassembled WGS sequence"/>
</dbReference>
<dbReference type="Pfam" id="PF08448">
    <property type="entry name" value="PAS_4"/>
    <property type="match status" value="1"/>
</dbReference>
<protein>
    <recommendedName>
        <fullName evidence="2">histidine kinase</fullName>
        <ecNumber evidence="2">2.7.13.3</ecNumber>
    </recommendedName>
</protein>
<dbReference type="GO" id="GO:0009927">
    <property type="term" value="F:histidine phosphotransfer kinase activity"/>
    <property type="evidence" value="ECO:0007669"/>
    <property type="project" value="TreeGrafter"/>
</dbReference>
<dbReference type="SMART" id="SM00065">
    <property type="entry name" value="GAF"/>
    <property type="match status" value="1"/>
</dbReference>
<dbReference type="InterPro" id="IPR036097">
    <property type="entry name" value="HisK_dim/P_sf"/>
</dbReference>
<evidence type="ECO:0000256" key="3">
    <source>
        <dbReference type="ARBA" id="ARBA00022553"/>
    </source>
</evidence>
<comment type="caution">
    <text evidence="9">The sequence shown here is derived from an EMBL/GenBank/DDBJ whole genome shotgun (WGS) entry which is preliminary data.</text>
</comment>
<dbReference type="GO" id="GO:0005886">
    <property type="term" value="C:plasma membrane"/>
    <property type="evidence" value="ECO:0007669"/>
    <property type="project" value="TreeGrafter"/>
</dbReference>
<evidence type="ECO:0000256" key="4">
    <source>
        <dbReference type="ARBA" id="ARBA00022679"/>
    </source>
</evidence>
<dbReference type="GO" id="GO:0000155">
    <property type="term" value="F:phosphorelay sensor kinase activity"/>
    <property type="evidence" value="ECO:0007669"/>
    <property type="project" value="InterPro"/>
</dbReference>
<evidence type="ECO:0000256" key="1">
    <source>
        <dbReference type="ARBA" id="ARBA00000085"/>
    </source>
</evidence>
<keyword evidence="10" id="KW-1185">Reference proteome</keyword>
<dbReference type="CDD" id="cd00082">
    <property type="entry name" value="HisKA"/>
    <property type="match status" value="1"/>
</dbReference>